<name>A0A0E2AL68_BACFG</name>
<evidence type="ECO:0000313" key="1">
    <source>
        <dbReference type="EMBL" id="EIY91186.1"/>
    </source>
</evidence>
<dbReference type="HOGENOM" id="CLU_2380217_0_0_10"/>
<evidence type="ECO:0000313" key="2">
    <source>
        <dbReference type="Proteomes" id="UP000003879"/>
    </source>
</evidence>
<proteinExistence type="predicted"/>
<organism evidence="1 2">
    <name type="scientific">Bacteroides fragilis CL07T12C05</name>
    <dbReference type="NCBI Taxonomy" id="997883"/>
    <lineage>
        <taxon>Bacteria</taxon>
        <taxon>Pseudomonadati</taxon>
        <taxon>Bacteroidota</taxon>
        <taxon>Bacteroidia</taxon>
        <taxon>Bacteroidales</taxon>
        <taxon>Bacteroidaceae</taxon>
        <taxon>Bacteroides</taxon>
    </lineage>
</organism>
<dbReference type="AlphaFoldDB" id="A0A0E2AL68"/>
<gene>
    <name evidence="1" type="ORF">HMPREF1056_03969</name>
</gene>
<reference evidence="1 2" key="1">
    <citation type="submission" date="2012-02" db="EMBL/GenBank/DDBJ databases">
        <title>The Genome Sequence of Bacteroides fragilis CL07T12C05.</title>
        <authorList>
            <consortium name="The Broad Institute Genome Sequencing Platform"/>
            <person name="Earl A."/>
            <person name="Ward D."/>
            <person name="Feldgarden M."/>
            <person name="Gevers D."/>
            <person name="Zitomersky N.L."/>
            <person name="Coyne M.J."/>
            <person name="Comstock L.E."/>
            <person name="Young S.K."/>
            <person name="Zeng Q."/>
            <person name="Gargeya S."/>
            <person name="Fitzgerald M."/>
            <person name="Haas B."/>
            <person name="Abouelleil A."/>
            <person name="Alvarado L."/>
            <person name="Arachchi H.M."/>
            <person name="Berlin A."/>
            <person name="Chapman S.B."/>
            <person name="Gearin G."/>
            <person name="Goldberg J."/>
            <person name="Griggs A."/>
            <person name="Gujja S."/>
            <person name="Hansen M."/>
            <person name="Heiman D."/>
            <person name="Howarth C."/>
            <person name="Larimer J."/>
            <person name="Lui A."/>
            <person name="MacDonald P.J.P."/>
            <person name="McCowen C."/>
            <person name="Montmayeur A."/>
            <person name="Murphy C."/>
            <person name="Neiman D."/>
            <person name="Pearson M."/>
            <person name="Priest M."/>
            <person name="Roberts A."/>
            <person name="Saif S."/>
            <person name="Shea T."/>
            <person name="Sisk P."/>
            <person name="Stolte C."/>
            <person name="Sykes S."/>
            <person name="Wortman J."/>
            <person name="Nusbaum C."/>
            <person name="Birren B."/>
        </authorList>
    </citation>
    <scope>NUCLEOTIDE SEQUENCE [LARGE SCALE GENOMIC DNA]</scope>
    <source>
        <strain evidence="1 2">CL07T12C05</strain>
    </source>
</reference>
<comment type="caution">
    <text evidence="1">The sequence shown here is derived from an EMBL/GenBank/DDBJ whole genome shotgun (WGS) entry which is preliminary data.</text>
</comment>
<accession>A0A0E2AL68</accession>
<protein>
    <submittedName>
        <fullName evidence="1">Uncharacterized protein</fullName>
    </submittedName>
</protein>
<dbReference type="Proteomes" id="UP000003879">
    <property type="component" value="Unassembled WGS sequence"/>
</dbReference>
<dbReference type="EMBL" id="AGXN01000022">
    <property type="protein sequence ID" value="EIY91186.1"/>
    <property type="molecule type" value="Genomic_DNA"/>
</dbReference>
<sequence>MIAFLTNLYLIVMLSGAVSNIRCSAAGIMEALFKVGECVKLYDTNKADLIYLRNSRELLLVDIIGYLQVFGIEPYGLIPWILNIFCLLSVKWRQ</sequence>